<reference evidence="6" key="1">
    <citation type="journal article" date="2020" name="Stud. Mycol.">
        <title>101 Dothideomycetes genomes: a test case for predicting lifestyles and emergence of pathogens.</title>
        <authorList>
            <person name="Haridas S."/>
            <person name="Albert R."/>
            <person name="Binder M."/>
            <person name="Bloem J."/>
            <person name="Labutti K."/>
            <person name="Salamov A."/>
            <person name="Andreopoulos B."/>
            <person name="Baker S."/>
            <person name="Barry K."/>
            <person name="Bills G."/>
            <person name="Bluhm B."/>
            <person name="Cannon C."/>
            <person name="Castanera R."/>
            <person name="Culley D."/>
            <person name="Daum C."/>
            <person name="Ezra D."/>
            <person name="Gonzalez J."/>
            <person name="Henrissat B."/>
            <person name="Kuo A."/>
            <person name="Liang C."/>
            <person name="Lipzen A."/>
            <person name="Lutzoni F."/>
            <person name="Magnuson J."/>
            <person name="Mondo S."/>
            <person name="Nolan M."/>
            <person name="Ohm R."/>
            <person name="Pangilinan J."/>
            <person name="Park H.-J."/>
            <person name="Ramirez L."/>
            <person name="Alfaro M."/>
            <person name="Sun H."/>
            <person name="Tritt A."/>
            <person name="Yoshinaga Y."/>
            <person name="Zwiers L.-H."/>
            <person name="Turgeon B."/>
            <person name="Goodwin S."/>
            <person name="Spatafora J."/>
            <person name="Crous P."/>
            <person name="Grigoriev I."/>
        </authorList>
    </citation>
    <scope>NUCLEOTIDE SEQUENCE</scope>
    <source>
        <strain evidence="6">CBS 675.92</strain>
    </source>
</reference>
<keyword evidence="7" id="KW-1185">Reference proteome</keyword>
<dbReference type="PANTHER" id="PTHR31465">
    <property type="entry name" value="PROTEIN RTA1-RELATED"/>
    <property type="match status" value="1"/>
</dbReference>
<sequence length="333" mass="35968">MDLAPRTAKQSYNDRKNFRDSCTLDTCDIKFSYLGYRASMPANAFFTAVFALSTLLFIGQGALSKRFLGFTIAMVSGSALETIGYIGRVLSYIDPFEENPFFIQIICLTIAPAFLAAGIYLCLSRIVLTFGAENSRIKPLSYPRIFIPCDLASLLLQAAGGGLASSAAHKDKDASVGNNTMIAGLVIQVVTLFIFIVLSADFTFRTLRRHRELGTAALDPTHARLRASWAFKSFLFALSLATLCIFTRSVYRVAELSEGWNGRLIKTQKYFIGLEGAIVGVGVLALNAFHPGLCFREGYVKGEGKGRGCCGIGGGKKGDSGIVSVEGGVRGEK</sequence>
<feature type="transmembrane region" description="Helical" evidence="5">
    <location>
        <begin position="271"/>
        <end position="289"/>
    </location>
</feature>
<dbReference type="InterPro" id="IPR007568">
    <property type="entry name" value="RTA1"/>
</dbReference>
<feature type="transmembrane region" description="Helical" evidence="5">
    <location>
        <begin position="180"/>
        <end position="204"/>
    </location>
</feature>
<evidence type="ECO:0000313" key="7">
    <source>
        <dbReference type="Proteomes" id="UP000800035"/>
    </source>
</evidence>
<dbReference type="Proteomes" id="UP000800035">
    <property type="component" value="Unassembled WGS sequence"/>
</dbReference>
<dbReference type="AlphaFoldDB" id="A0A6A5TYS8"/>
<evidence type="ECO:0000256" key="4">
    <source>
        <dbReference type="ARBA" id="ARBA00023136"/>
    </source>
</evidence>
<feature type="transmembrane region" description="Helical" evidence="5">
    <location>
        <begin position="234"/>
        <end position="251"/>
    </location>
</feature>
<dbReference type="GO" id="GO:0005886">
    <property type="term" value="C:plasma membrane"/>
    <property type="evidence" value="ECO:0007669"/>
    <property type="project" value="TreeGrafter"/>
</dbReference>
<evidence type="ECO:0000256" key="5">
    <source>
        <dbReference type="SAM" id="Phobius"/>
    </source>
</evidence>
<feature type="transmembrane region" description="Helical" evidence="5">
    <location>
        <begin position="40"/>
        <end position="58"/>
    </location>
</feature>
<organism evidence="6 7">
    <name type="scientific">Byssothecium circinans</name>
    <dbReference type="NCBI Taxonomy" id="147558"/>
    <lineage>
        <taxon>Eukaryota</taxon>
        <taxon>Fungi</taxon>
        <taxon>Dikarya</taxon>
        <taxon>Ascomycota</taxon>
        <taxon>Pezizomycotina</taxon>
        <taxon>Dothideomycetes</taxon>
        <taxon>Pleosporomycetidae</taxon>
        <taxon>Pleosporales</taxon>
        <taxon>Massarineae</taxon>
        <taxon>Massarinaceae</taxon>
        <taxon>Byssothecium</taxon>
    </lineage>
</organism>
<evidence type="ECO:0000256" key="3">
    <source>
        <dbReference type="ARBA" id="ARBA00022989"/>
    </source>
</evidence>
<feature type="transmembrane region" description="Helical" evidence="5">
    <location>
        <begin position="101"/>
        <end position="124"/>
    </location>
</feature>
<protein>
    <submittedName>
        <fullName evidence="6">RTA1-domain-containing protein</fullName>
    </submittedName>
</protein>
<keyword evidence="4 5" id="KW-0472">Membrane</keyword>
<feature type="transmembrane region" description="Helical" evidence="5">
    <location>
        <begin position="145"/>
        <end position="168"/>
    </location>
</feature>
<proteinExistence type="predicted"/>
<dbReference type="EMBL" id="ML976988">
    <property type="protein sequence ID" value="KAF1958033.1"/>
    <property type="molecule type" value="Genomic_DNA"/>
</dbReference>
<comment type="subcellular location">
    <subcellularLocation>
        <location evidence="1">Membrane</location>
        <topology evidence="1">Multi-pass membrane protein</topology>
    </subcellularLocation>
</comment>
<dbReference type="GO" id="GO:0000324">
    <property type="term" value="C:fungal-type vacuole"/>
    <property type="evidence" value="ECO:0007669"/>
    <property type="project" value="TreeGrafter"/>
</dbReference>
<dbReference type="PANTHER" id="PTHR31465:SF7">
    <property type="entry name" value="SPHINGOID LONG-CHAIN BASE TRANSPORTER RSB1"/>
    <property type="match status" value="1"/>
</dbReference>
<gene>
    <name evidence="6" type="ORF">CC80DRAFT_410035</name>
</gene>
<keyword evidence="3 5" id="KW-1133">Transmembrane helix</keyword>
<accession>A0A6A5TYS8</accession>
<keyword evidence="2 5" id="KW-0812">Transmembrane</keyword>
<evidence type="ECO:0000313" key="6">
    <source>
        <dbReference type="EMBL" id="KAF1958033.1"/>
    </source>
</evidence>
<evidence type="ECO:0000256" key="2">
    <source>
        <dbReference type="ARBA" id="ARBA00022692"/>
    </source>
</evidence>
<dbReference type="Pfam" id="PF04479">
    <property type="entry name" value="RTA1"/>
    <property type="match status" value="1"/>
</dbReference>
<name>A0A6A5TYS8_9PLEO</name>
<evidence type="ECO:0000256" key="1">
    <source>
        <dbReference type="ARBA" id="ARBA00004141"/>
    </source>
</evidence>
<dbReference type="OrthoDB" id="1844152at2759"/>